<organism evidence="1 2">
    <name type="scientific">Camelus bactrianus</name>
    <name type="common">Bactrian camel</name>
    <dbReference type="NCBI Taxonomy" id="9837"/>
    <lineage>
        <taxon>Eukaryota</taxon>
        <taxon>Metazoa</taxon>
        <taxon>Chordata</taxon>
        <taxon>Craniata</taxon>
        <taxon>Vertebrata</taxon>
        <taxon>Euteleostomi</taxon>
        <taxon>Mammalia</taxon>
        <taxon>Eutheria</taxon>
        <taxon>Laurasiatheria</taxon>
        <taxon>Artiodactyla</taxon>
        <taxon>Tylopoda</taxon>
        <taxon>Camelidae</taxon>
        <taxon>Camelus</taxon>
    </lineage>
</organism>
<proteinExistence type="predicted"/>
<name>A0AC58RHA1_CAMBA</name>
<accession>A0AC58RHA1</accession>
<dbReference type="Proteomes" id="UP001732780">
    <property type="component" value="Chromosome 13"/>
</dbReference>
<evidence type="ECO:0000313" key="1">
    <source>
        <dbReference type="Proteomes" id="UP001732780"/>
    </source>
</evidence>
<reference evidence="2" key="1">
    <citation type="submission" date="2025-08" db="UniProtKB">
        <authorList>
            <consortium name="RefSeq"/>
        </authorList>
    </citation>
    <scope>IDENTIFICATION</scope>
    <source>
        <tissue evidence="2">Blood</tissue>
    </source>
</reference>
<gene>
    <name evidence="2" type="primary">LOC141579698</name>
</gene>
<sequence>MPNPILLSLPPQETPVTRLMPRELHDTRWAKQQQAGRKGEFCGSISEERRGRKGKGRAARARADLPLGPAEHKQTAEPQLTRTSLHLQHPPPARPRGGPSGAGAGRGEAQRAAAALAGEGRGRPRSPHGRQRRGSPAGHSAAARRVLLLGRRRRRLLQPSSQRRAAPGVRSTFSRSFPHAAPREGSFAHAHAAPDRTFPRKDKKFGKSPGGGGGKSPTEVRRLGSPLGAAAAGGADRRRRARPTQFIRRSPSARCPRWPDWHPSCRPCGLGREPAAAPPHISGLRAEAEQWPLPHERLKARTGARGSGEVLGQATPRTATEGRCPPTKDPKEFSVSANSLAAPAMDPN</sequence>
<protein>
    <submittedName>
        <fullName evidence="2">Uncharacterized protein LOC141579698</fullName>
    </submittedName>
</protein>
<keyword evidence="1" id="KW-1185">Reference proteome</keyword>
<evidence type="ECO:0000313" key="2">
    <source>
        <dbReference type="RefSeq" id="XP_074233907.1"/>
    </source>
</evidence>
<dbReference type="RefSeq" id="XP_074233907.1">
    <property type="nucleotide sequence ID" value="XM_074377806.1"/>
</dbReference>